<dbReference type="EMBL" id="LR797223">
    <property type="protein sequence ID" value="CAB4195143.1"/>
    <property type="molecule type" value="Genomic_DNA"/>
</dbReference>
<sequence length="198" mass="19821">MATSYTSLLGLALPVTGELSGTWGDTVNNYITAYLDAAVAGTNTISTDADVTLTKTTNASLSGTSSQYAVILWTAGGTATRTIIAPSASSGSRQFYIVVNKTSSTQSIKLCGTGPTTGVTIGAGSSAICTWNGSDFIKVSGSGGATGGGADQIFYENGQTVNTNYTITTNNNAGTFGPVSVAGGVTVTVPTGSVWSIV</sequence>
<dbReference type="EMBL" id="LR796819">
    <property type="protein sequence ID" value="CAB4168188.1"/>
    <property type="molecule type" value="Genomic_DNA"/>
</dbReference>
<name>A0A6J5S876_9CAUD</name>
<dbReference type="EMBL" id="LR798457">
    <property type="protein sequence ID" value="CAB5238137.1"/>
    <property type="molecule type" value="Genomic_DNA"/>
</dbReference>
<evidence type="ECO:0000313" key="3">
    <source>
        <dbReference type="EMBL" id="CAB4204951.1"/>
    </source>
</evidence>
<protein>
    <submittedName>
        <fullName evidence="3">Uncharacterized protein</fullName>
    </submittedName>
</protein>
<gene>
    <name evidence="2" type="ORF">UFOVP1276_65</name>
    <name evidence="3" type="ORF">UFOVP1403_2</name>
    <name evidence="4" type="ORF">UFOVP1507_73</name>
    <name evidence="1" type="ORF">UFOVP875_7</name>
</gene>
<organism evidence="3">
    <name type="scientific">uncultured Caudovirales phage</name>
    <dbReference type="NCBI Taxonomy" id="2100421"/>
    <lineage>
        <taxon>Viruses</taxon>
        <taxon>Duplodnaviria</taxon>
        <taxon>Heunggongvirae</taxon>
        <taxon>Uroviricota</taxon>
        <taxon>Caudoviricetes</taxon>
        <taxon>Peduoviridae</taxon>
        <taxon>Maltschvirus</taxon>
        <taxon>Maltschvirus maltsch</taxon>
    </lineage>
</organism>
<accession>A0A6J5S876</accession>
<evidence type="ECO:0000313" key="2">
    <source>
        <dbReference type="EMBL" id="CAB4195143.1"/>
    </source>
</evidence>
<evidence type="ECO:0000313" key="4">
    <source>
        <dbReference type="EMBL" id="CAB5238137.1"/>
    </source>
</evidence>
<reference evidence="3" key="1">
    <citation type="submission" date="2020-05" db="EMBL/GenBank/DDBJ databases">
        <authorList>
            <person name="Chiriac C."/>
            <person name="Salcher M."/>
            <person name="Ghai R."/>
            <person name="Kavagutti S V."/>
        </authorList>
    </citation>
    <scope>NUCLEOTIDE SEQUENCE</scope>
</reference>
<evidence type="ECO:0000313" key="1">
    <source>
        <dbReference type="EMBL" id="CAB4168188.1"/>
    </source>
</evidence>
<proteinExistence type="predicted"/>
<dbReference type="EMBL" id="LR797358">
    <property type="protein sequence ID" value="CAB4204951.1"/>
    <property type="molecule type" value="Genomic_DNA"/>
</dbReference>